<evidence type="ECO:0000259" key="4">
    <source>
        <dbReference type="SMART" id="SM00822"/>
    </source>
</evidence>
<dbReference type="Proteomes" id="UP001596024">
    <property type="component" value="Unassembled WGS sequence"/>
</dbReference>
<dbReference type="PROSITE" id="PS00061">
    <property type="entry name" value="ADH_SHORT"/>
    <property type="match status" value="1"/>
</dbReference>
<proteinExistence type="inferred from homology"/>
<dbReference type="EMBL" id="JBHSGQ010000002">
    <property type="protein sequence ID" value="MFC4724615.1"/>
    <property type="molecule type" value="Genomic_DNA"/>
</dbReference>
<dbReference type="EC" id="1.1.1.100" evidence="3"/>
<feature type="domain" description="Ketoreductase" evidence="4">
    <location>
        <begin position="7"/>
        <end position="188"/>
    </location>
</feature>
<dbReference type="Gene3D" id="3.40.50.720">
    <property type="entry name" value="NAD(P)-binding Rossmann-like Domain"/>
    <property type="match status" value="1"/>
</dbReference>
<evidence type="ECO:0000313" key="5">
    <source>
        <dbReference type="EMBL" id="MFC4724615.1"/>
    </source>
</evidence>
<evidence type="ECO:0000256" key="1">
    <source>
        <dbReference type="ARBA" id="ARBA00006484"/>
    </source>
</evidence>
<dbReference type="InterPro" id="IPR057326">
    <property type="entry name" value="KR_dom"/>
</dbReference>
<name>A0ABV9N9T2_9PROT</name>
<dbReference type="PANTHER" id="PTHR42879:SF2">
    <property type="entry name" value="3-OXOACYL-[ACYL-CARRIER-PROTEIN] REDUCTASE FABG"/>
    <property type="match status" value="1"/>
</dbReference>
<dbReference type="InterPro" id="IPR011284">
    <property type="entry name" value="3oxo_ACP_reduc"/>
</dbReference>
<dbReference type="PANTHER" id="PTHR42879">
    <property type="entry name" value="3-OXOACYL-(ACYL-CARRIER-PROTEIN) REDUCTASE"/>
    <property type="match status" value="1"/>
</dbReference>
<evidence type="ECO:0000256" key="3">
    <source>
        <dbReference type="RuleBase" id="RU366074"/>
    </source>
</evidence>
<gene>
    <name evidence="5" type="primary">fabG</name>
    <name evidence="5" type="ORF">ACFPB0_04860</name>
</gene>
<dbReference type="SUPFAM" id="SSF51735">
    <property type="entry name" value="NAD(P)-binding Rossmann-fold domains"/>
    <property type="match status" value="1"/>
</dbReference>
<comment type="catalytic activity">
    <reaction evidence="3">
        <text>a (3R)-hydroxyacyl-[ACP] + NADP(+) = a 3-oxoacyl-[ACP] + NADPH + H(+)</text>
        <dbReference type="Rhea" id="RHEA:17397"/>
        <dbReference type="Rhea" id="RHEA-COMP:9916"/>
        <dbReference type="Rhea" id="RHEA-COMP:9945"/>
        <dbReference type="ChEBI" id="CHEBI:15378"/>
        <dbReference type="ChEBI" id="CHEBI:57783"/>
        <dbReference type="ChEBI" id="CHEBI:58349"/>
        <dbReference type="ChEBI" id="CHEBI:78776"/>
        <dbReference type="ChEBI" id="CHEBI:78827"/>
        <dbReference type="EC" id="1.1.1.100"/>
    </reaction>
</comment>
<dbReference type="NCBIfam" id="TIGR01830">
    <property type="entry name" value="3oxo_ACP_reduc"/>
    <property type="match status" value="1"/>
</dbReference>
<comment type="subunit">
    <text evidence="3">Homotetramer.</text>
</comment>
<evidence type="ECO:0000313" key="6">
    <source>
        <dbReference type="Proteomes" id="UP001596024"/>
    </source>
</evidence>
<keyword evidence="3" id="KW-0444">Lipid biosynthesis</keyword>
<comment type="function">
    <text evidence="3">Catalyzes the NADPH-dependent reduction of beta-ketoacyl-ACP substrates to beta-hydroxyacyl-ACP products, the first reductive step in the elongation cycle of fatty acid biosynthesis.</text>
</comment>
<sequence>MFSLEGKKALVTGATGGLGSEIARALHAQGASVALSGTRAEVLETLAKELGDRTAVVPCNLSDAEAVDNLPKAAFEALGGLDILISNAGVTRDQLLMRMKDEDWETVIKVNLEAHFRLCRAAMRGMMKNRWGRIIGITSVVGVTGNPGQSNYAASKAGMIGFSKALAQEVASRGVTVNCVAPGFIASPMTDALNDEQKSAILTKIPAGDLGQGADIAAACVYLASEEAGYVTGQTLHVNGGMAMI</sequence>
<reference evidence="6" key="1">
    <citation type="journal article" date="2019" name="Int. J. Syst. Evol. Microbiol.">
        <title>The Global Catalogue of Microorganisms (GCM) 10K type strain sequencing project: providing services to taxonomists for standard genome sequencing and annotation.</title>
        <authorList>
            <consortium name="The Broad Institute Genomics Platform"/>
            <consortium name="The Broad Institute Genome Sequencing Center for Infectious Disease"/>
            <person name="Wu L."/>
            <person name="Ma J."/>
        </authorList>
    </citation>
    <scope>NUCLEOTIDE SEQUENCE [LARGE SCALE GENOMIC DNA]</scope>
    <source>
        <strain evidence="6">CCUG 62981</strain>
    </source>
</reference>
<dbReference type="InterPro" id="IPR050259">
    <property type="entry name" value="SDR"/>
</dbReference>
<dbReference type="GO" id="GO:0004316">
    <property type="term" value="F:3-oxoacyl-[acyl-carrier-protein] reductase (NADPH) activity"/>
    <property type="evidence" value="ECO:0007669"/>
    <property type="project" value="UniProtKB-EC"/>
</dbReference>
<dbReference type="NCBIfam" id="NF009466">
    <property type="entry name" value="PRK12826.1-2"/>
    <property type="match status" value="1"/>
</dbReference>
<keyword evidence="3" id="KW-0521">NADP</keyword>
<dbReference type="InterPro" id="IPR036291">
    <property type="entry name" value="NAD(P)-bd_dom_sf"/>
</dbReference>
<protein>
    <recommendedName>
        <fullName evidence="3">3-oxoacyl-[acyl-carrier-protein] reductase</fullName>
        <ecNumber evidence="3">1.1.1.100</ecNumber>
    </recommendedName>
</protein>
<organism evidence="5 6">
    <name type="scientific">Glycocaulis abyssi</name>
    <dbReference type="NCBI Taxonomy" id="1433403"/>
    <lineage>
        <taxon>Bacteria</taxon>
        <taxon>Pseudomonadati</taxon>
        <taxon>Pseudomonadota</taxon>
        <taxon>Alphaproteobacteria</taxon>
        <taxon>Maricaulales</taxon>
        <taxon>Maricaulaceae</taxon>
        <taxon>Glycocaulis</taxon>
    </lineage>
</organism>
<keyword evidence="3" id="KW-0275">Fatty acid biosynthesis</keyword>
<dbReference type="PRINTS" id="PR00080">
    <property type="entry name" value="SDRFAMILY"/>
</dbReference>
<dbReference type="PRINTS" id="PR00081">
    <property type="entry name" value="GDHRDH"/>
</dbReference>
<keyword evidence="6" id="KW-1185">Reference proteome</keyword>
<dbReference type="SMART" id="SM00822">
    <property type="entry name" value="PKS_KR"/>
    <property type="match status" value="1"/>
</dbReference>
<dbReference type="CDD" id="cd05333">
    <property type="entry name" value="BKR_SDR_c"/>
    <property type="match status" value="1"/>
</dbReference>
<evidence type="ECO:0000256" key="2">
    <source>
        <dbReference type="ARBA" id="ARBA00023002"/>
    </source>
</evidence>
<keyword evidence="2 3" id="KW-0560">Oxidoreductase</keyword>
<keyword evidence="3" id="KW-0443">Lipid metabolism</keyword>
<dbReference type="InterPro" id="IPR002347">
    <property type="entry name" value="SDR_fam"/>
</dbReference>
<dbReference type="RefSeq" id="WP_371393768.1">
    <property type="nucleotide sequence ID" value="NZ_CP163421.1"/>
</dbReference>
<comment type="caution">
    <text evidence="5">The sequence shown here is derived from an EMBL/GenBank/DDBJ whole genome shotgun (WGS) entry which is preliminary data.</text>
</comment>
<comment type="pathway">
    <text evidence="3">Lipid metabolism; fatty acid biosynthesis.</text>
</comment>
<dbReference type="InterPro" id="IPR020904">
    <property type="entry name" value="Sc_DH/Rdtase_CS"/>
</dbReference>
<accession>A0ABV9N9T2</accession>
<dbReference type="Pfam" id="PF13561">
    <property type="entry name" value="adh_short_C2"/>
    <property type="match status" value="1"/>
</dbReference>
<keyword evidence="3" id="KW-0276">Fatty acid metabolism</keyword>
<comment type="similarity">
    <text evidence="1 3">Belongs to the short-chain dehydrogenases/reductases (SDR) family.</text>
</comment>